<proteinExistence type="predicted"/>
<protein>
    <submittedName>
        <fullName evidence="2">LOW QUALITY PROTEIN: spermatogenesis- and oogenesis-specific basic helix-loop-helix-containing protein 2</fullName>
    </submittedName>
</protein>
<reference evidence="2" key="1">
    <citation type="submission" date="2025-08" db="UniProtKB">
        <authorList>
            <consortium name="RefSeq"/>
        </authorList>
    </citation>
    <scope>IDENTIFICATION</scope>
</reference>
<accession>A0AC58K434</accession>
<dbReference type="Proteomes" id="UP001732720">
    <property type="component" value="Chromosome 10"/>
</dbReference>
<dbReference type="RefSeq" id="XP_073899648.1">
    <property type="nucleotide sequence ID" value="XM_074043547.1"/>
</dbReference>
<evidence type="ECO:0000313" key="1">
    <source>
        <dbReference type="Proteomes" id="UP001732720"/>
    </source>
</evidence>
<name>A0AC58K434_CASCN</name>
<evidence type="ECO:0000313" key="2">
    <source>
        <dbReference type="RefSeq" id="XP_073899648.1"/>
    </source>
</evidence>
<keyword evidence="1" id="KW-1185">Reference proteome</keyword>
<sequence length="605" mass="68547">MGEGRGDSLDGMGTGRLKLELLEEIQKKDVVQLSLLEIRHKITELEATDIFEGGEWKTRYETQLELNDQLEKQIISLEEKMEKFRGNPSDRLSSIRVYERMPVHPHEIKETLTTLLKQLEKEKRSLENQVKDYALRLEQESKAYHKTNNERRIYLAEMSQAAGSLQVFKRQQMDQLPRMKENLVKTTLLKQVKDPVQAKLDLLLVGDVAVHYLADTVQKFFSNIADLTITLSDVNDAATLLDDCMFDIVFLKMTSLLTAEELEAVKSIRFSKKKNTHLLFVFIIPENFKGCISGHGADVTLTEPLTMEKMNIVVKYWRTCFTNTVKNESAARPEEPGLPLQSSCSEHLGYFPTDLFTCSESLRNDTGLELKAPVSDFDKGKKISLLHSSKEKLRRERIKYCCEQLRTLLPYTKGRKNDTASVLEATVDYVKCIREKLPPAIMDQIAEAFQSNKRFCKKQKSTHPSLPGSVMLQWYDFLISTNSSVRRKQVTASKCLNICSVPAAGGSLDEAVRGQSSSISESAVSDLYKTQIPNTALSLNSFHAVRYYSKVIPAYDAAAITNQNLSIHLPPAVPKVSKFLPQHCNSMPGQTCTTHPNCLQQFWAY</sequence>
<organism evidence="1 2">
    <name type="scientific">Castor canadensis</name>
    <name type="common">American beaver</name>
    <dbReference type="NCBI Taxonomy" id="51338"/>
    <lineage>
        <taxon>Eukaryota</taxon>
        <taxon>Metazoa</taxon>
        <taxon>Chordata</taxon>
        <taxon>Craniata</taxon>
        <taxon>Vertebrata</taxon>
        <taxon>Euteleostomi</taxon>
        <taxon>Mammalia</taxon>
        <taxon>Eutheria</taxon>
        <taxon>Euarchontoglires</taxon>
        <taxon>Glires</taxon>
        <taxon>Rodentia</taxon>
        <taxon>Castorimorpha</taxon>
        <taxon>Castoridae</taxon>
        <taxon>Castor</taxon>
    </lineage>
</organism>
<gene>
    <name evidence="2" type="primary">Sohlh2</name>
</gene>